<evidence type="ECO:0000256" key="2">
    <source>
        <dbReference type="SAM" id="MobiDB-lite"/>
    </source>
</evidence>
<evidence type="ECO:0000313" key="3">
    <source>
        <dbReference type="EMBL" id="KAF6207242.1"/>
    </source>
</evidence>
<gene>
    <name evidence="3" type="ORF">GE061_018483</name>
</gene>
<sequence>MSGSSGGLQRKKRRKEELETSDSDSAQSPPDKKVVYNMTTTPTPIKEGVLSTYDQLYEQLMKGFRGLMQEQTESFKQGLQRVESSVALLSSENKTLNERCEKLSEENANLREYVELLDVRQRRGNLVLNGIVADPSKNLKNEVVSLLRDVMKVEQINFSGLAVSPMGGGLKPPILLEFGSPVDVHVVLKNTVNLKGTNFYISRDMPPTQRANRNKMLRLRHEIKKLCPNISTLRIIQDKILINNKLFRWSGSKLVTGENENGISILKEITGTDFSGIVKAIQDFRPPPRNSPRPS</sequence>
<evidence type="ECO:0000256" key="1">
    <source>
        <dbReference type="SAM" id="Coils"/>
    </source>
</evidence>
<feature type="region of interest" description="Disordered" evidence="2">
    <location>
        <begin position="1"/>
        <end position="36"/>
    </location>
</feature>
<comment type="caution">
    <text evidence="3">The sequence shown here is derived from an EMBL/GenBank/DDBJ whole genome shotgun (WGS) entry which is preliminary data.</text>
</comment>
<keyword evidence="1" id="KW-0175">Coiled coil</keyword>
<organism evidence="3 4">
    <name type="scientific">Apolygus lucorum</name>
    <name type="common">Small green plant bug</name>
    <name type="synonym">Lygocoris lucorum</name>
    <dbReference type="NCBI Taxonomy" id="248454"/>
    <lineage>
        <taxon>Eukaryota</taxon>
        <taxon>Metazoa</taxon>
        <taxon>Ecdysozoa</taxon>
        <taxon>Arthropoda</taxon>
        <taxon>Hexapoda</taxon>
        <taxon>Insecta</taxon>
        <taxon>Pterygota</taxon>
        <taxon>Neoptera</taxon>
        <taxon>Paraneoptera</taxon>
        <taxon>Hemiptera</taxon>
        <taxon>Heteroptera</taxon>
        <taxon>Panheteroptera</taxon>
        <taxon>Cimicomorpha</taxon>
        <taxon>Miridae</taxon>
        <taxon>Mirini</taxon>
        <taxon>Apolygus</taxon>
    </lineage>
</organism>
<dbReference type="EMBL" id="WIXP02000008">
    <property type="protein sequence ID" value="KAF6207242.1"/>
    <property type="molecule type" value="Genomic_DNA"/>
</dbReference>
<keyword evidence="4" id="KW-1185">Reference proteome</keyword>
<reference evidence="3" key="1">
    <citation type="journal article" date="2021" name="Mol. Ecol. Resour.">
        <title>Apolygus lucorum genome provides insights into omnivorousness and mesophyll feeding.</title>
        <authorList>
            <person name="Liu Y."/>
            <person name="Liu H."/>
            <person name="Wang H."/>
            <person name="Huang T."/>
            <person name="Liu B."/>
            <person name="Yang B."/>
            <person name="Yin L."/>
            <person name="Li B."/>
            <person name="Zhang Y."/>
            <person name="Zhang S."/>
            <person name="Jiang F."/>
            <person name="Zhang X."/>
            <person name="Ren Y."/>
            <person name="Wang B."/>
            <person name="Wang S."/>
            <person name="Lu Y."/>
            <person name="Wu K."/>
            <person name="Fan W."/>
            <person name="Wang G."/>
        </authorList>
    </citation>
    <scope>NUCLEOTIDE SEQUENCE</scope>
    <source>
        <strain evidence="3">12Hb</strain>
    </source>
</reference>
<protein>
    <submittedName>
        <fullName evidence="3">Uncharacterized protein</fullName>
    </submittedName>
</protein>
<proteinExistence type="predicted"/>
<evidence type="ECO:0000313" key="4">
    <source>
        <dbReference type="Proteomes" id="UP000466442"/>
    </source>
</evidence>
<dbReference type="Proteomes" id="UP000466442">
    <property type="component" value="Unassembled WGS sequence"/>
</dbReference>
<name>A0A8S9XE15_APOLU</name>
<feature type="coiled-coil region" evidence="1">
    <location>
        <begin position="79"/>
        <end position="120"/>
    </location>
</feature>
<accession>A0A8S9XE15</accession>
<dbReference type="OrthoDB" id="8052431at2759"/>
<dbReference type="AlphaFoldDB" id="A0A8S9XE15"/>